<dbReference type="CDD" id="cd09726">
    <property type="entry name" value="RAMP_I_III"/>
    <property type="match status" value="2"/>
</dbReference>
<feature type="domain" description="CRISPR type III-associated protein" evidence="2">
    <location>
        <begin position="254"/>
        <end position="405"/>
    </location>
</feature>
<sequence>MEKKPIKNKITKRTYIQVEGELASPLLAGSGEDDFSDMDILRDYKGTPFLAGTAVAGACRQWLDTNGMDETAIDSLFGARKNEEIKQVRDLFQSRIFISDLQFTDPKTTIRDHVKLTKNKTTDNMGKFDIEVIETGTPFIMRFEYIERDGTGEHHDNKLIQAIISGINHGELTFGGKTNRGYGKLKVNKVKEKEFHYTNTKTVEDWLEWSWKDICKEESSLDKYTEKEKQFDEVEVPLKIKQTLLIRDYKTNEDDYTYLRANNKPVIPGTTWAGAFRHRLQQIAREIRDNPKIPEKKLEDIFGSKHDKNQTNPSRLTFEESVIEEATPFKITRNAIDRFSGATIDGALFTSEVVCKGKTSLVIRWRKDSCYDPIIKGILHWLIQDLMHGFLAIGGETAVGRGVFELDGENDPVKDWHIYQKSALTWIKDGAKHGTGTV</sequence>
<dbReference type="AlphaFoldDB" id="A0A3E0WQE4"/>
<gene>
    <name evidence="3" type="ORF">CAI16_12115</name>
</gene>
<reference evidence="3 4" key="1">
    <citation type="submission" date="2017-05" db="EMBL/GenBank/DDBJ databases">
        <title>Virgibacillus sp. AK90 isolated from a saltern of Kakinada, India.</title>
        <authorList>
            <person name="Gupta V."/>
            <person name="Sidhu C."/>
            <person name="Korpole S."/>
            <person name="Pinnaka A.K."/>
        </authorList>
    </citation>
    <scope>NUCLEOTIDE SEQUENCE [LARGE SCALE GENOMIC DNA]</scope>
    <source>
        <strain evidence="3 4">AK90</strain>
    </source>
</reference>
<organism evidence="3 4">
    <name type="scientific">Virgibacillus dokdonensis</name>
    <dbReference type="NCBI Taxonomy" id="302167"/>
    <lineage>
        <taxon>Bacteria</taxon>
        <taxon>Bacillati</taxon>
        <taxon>Bacillota</taxon>
        <taxon>Bacilli</taxon>
        <taxon>Bacillales</taxon>
        <taxon>Bacillaceae</taxon>
        <taxon>Virgibacillus</taxon>
    </lineage>
</organism>
<feature type="domain" description="CRISPR type III-associated protein" evidence="2">
    <location>
        <begin position="22"/>
        <end position="186"/>
    </location>
</feature>
<proteinExistence type="predicted"/>
<dbReference type="EMBL" id="NFZX01000025">
    <property type="protein sequence ID" value="RFA34227.1"/>
    <property type="molecule type" value="Genomic_DNA"/>
</dbReference>
<dbReference type="Proteomes" id="UP000256488">
    <property type="component" value="Unassembled WGS sequence"/>
</dbReference>
<name>A0A3E0WQE4_9BACI</name>
<dbReference type="InterPro" id="IPR005537">
    <property type="entry name" value="RAMP_III_fam"/>
</dbReference>
<evidence type="ECO:0000313" key="3">
    <source>
        <dbReference type="EMBL" id="RFA34227.1"/>
    </source>
</evidence>
<dbReference type="RefSeq" id="WP_116278591.1">
    <property type="nucleotide sequence ID" value="NZ_NFZX01000025.1"/>
</dbReference>
<dbReference type="PANTHER" id="PTHR35579">
    <property type="entry name" value="CRISPR SYSTEM CMS ENDORIBONUCLEASE CSM3"/>
    <property type="match status" value="1"/>
</dbReference>
<evidence type="ECO:0000313" key="4">
    <source>
        <dbReference type="Proteomes" id="UP000256488"/>
    </source>
</evidence>
<accession>A0A3E0WQE4</accession>
<dbReference type="PANTHER" id="PTHR35579:SF6">
    <property type="entry name" value="DUF324 DOMAIN-CONTAINING PROTEIN"/>
    <property type="match status" value="1"/>
</dbReference>
<dbReference type="Pfam" id="PF03787">
    <property type="entry name" value="RAMPs"/>
    <property type="match status" value="2"/>
</dbReference>
<evidence type="ECO:0000256" key="1">
    <source>
        <dbReference type="ARBA" id="ARBA00023118"/>
    </source>
</evidence>
<keyword evidence="1" id="KW-0051">Antiviral defense</keyword>
<comment type="caution">
    <text evidence="3">The sequence shown here is derived from an EMBL/GenBank/DDBJ whole genome shotgun (WGS) entry which is preliminary data.</text>
</comment>
<protein>
    <recommendedName>
        <fullName evidence="2">CRISPR type III-associated protein domain-containing protein</fullName>
    </recommendedName>
</protein>
<dbReference type="GO" id="GO:0051607">
    <property type="term" value="P:defense response to virus"/>
    <property type="evidence" value="ECO:0007669"/>
    <property type="project" value="UniProtKB-KW"/>
</dbReference>
<evidence type="ECO:0000259" key="2">
    <source>
        <dbReference type="Pfam" id="PF03787"/>
    </source>
</evidence>
<dbReference type="InterPro" id="IPR052216">
    <property type="entry name" value="CRISPR_Csm3_endoribonuclease"/>
</dbReference>